<comment type="caution">
    <text evidence="2">The sequence shown here is derived from an EMBL/GenBank/DDBJ whole genome shotgun (WGS) entry which is preliminary data.</text>
</comment>
<reference evidence="2" key="1">
    <citation type="submission" date="2023-08" db="EMBL/GenBank/DDBJ databases">
        <title>Pelteobagrus vachellii genome.</title>
        <authorList>
            <person name="Liu H."/>
        </authorList>
    </citation>
    <scope>NUCLEOTIDE SEQUENCE</scope>
    <source>
        <strain evidence="2">PRFRI_2022a</strain>
        <tissue evidence="2">Muscle</tissue>
    </source>
</reference>
<feature type="compositionally biased region" description="Basic and acidic residues" evidence="1">
    <location>
        <begin position="27"/>
        <end position="37"/>
    </location>
</feature>
<accession>A0AA88SRU1</accession>
<protein>
    <submittedName>
        <fullName evidence="2">Uncharacterized protein</fullName>
    </submittedName>
</protein>
<dbReference type="EMBL" id="JAVHJS010000011">
    <property type="protein sequence ID" value="KAK2843018.1"/>
    <property type="molecule type" value="Genomic_DNA"/>
</dbReference>
<keyword evidence="3" id="KW-1185">Reference proteome</keyword>
<evidence type="ECO:0000256" key="1">
    <source>
        <dbReference type="SAM" id="MobiDB-lite"/>
    </source>
</evidence>
<evidence type="ECO:0000313" key="3">
    <source>
        <dbReference type="Proteomes" id="UP001187315"/>
    </source>
</evidence>
<name>A0AA88SRU1_TACVA</name>
<feature type="region of interest" description="Disordered" evidence="1">
    <location>
        <begin position="1"/>
        <end position="56"/>
    </location>
</feature>
<sequence>MNRDALAAPPEDEKNFTRSQLKPQRSPVERPRSRPETGRCYSAERAGGSSRVTGSRAGGLIRSLRAVRCIVVTRLSEFSENQDKLSHLKYPRNSRNRENILSLKPLVSLPHQEEVWTRR</sequence>
<dbReference type="Proteomes" id="UP001187315">
    <property type="component" value="Unassembled WGS sequence"/>
</dbReference>
<gene>
    <name evidence="2" type="ORF">Q7C36_011233</name>
</gene>
<dbReference type="AlphaFoldDB" id="A0AA88SRU1"/>
<evidence type="ECO:0000313" key="2">
    <source>
        <dbReference type="EMBL" id="KAK2843018.1"/>
    </source>
</evidence>
<proteinExistence type="predicted"/>
<organism evidence="2 3">
    <name type="scientific">Tachysurus vachellii</name>
    <name type="common">Darkbarbel catfish</name>
    <name type="synonym">Pelteobagrus vachellii</name>
    <dbReference type="NCBI Taxonomy" id="175792"/>
    <lineage>
        <taxon>Eukaryota</taxon>
        <taxon>Metazoa</taxon>
        <taxon>Chordata</taxon>
        <taxon>Craniata</taxon>
        <taxon>Vertebrata</taxon>
        <taxon>Euteleostomi</taxon>
        <taxon>Actinopterygii</taxon>
        <taxon>Neopterygii</taxon>
        <taxon>Teleostei</taxon>
        <taxon>Ostariophysi</taxon>
        <taxon>Siluriformes</taxon>
        <taxon>Bagridae</taxon>
        <taxon>Tachysurus</taxon>
    </lineage>
</organism>